<proteinExistence type="predicted"/>
<feature type="compositionally biased region" description="Basic and acidic residues" evidence="1">
    <location>
        <begin position="29"/>
        <end position="38"/>
    </location>
</feature>
<accession>A0AAD2H960</accession>
<feature type="region of interest" description="Disordered" evidence="1">
    <location>
        <begin position="1"/>
        <end position="288"/>
    </location>
</feature>
<organism evidence="2 3">
    <name type="scientific">Mycena citricolor</name>
    <dbReference type="NCBI Taxonomy" id="2018698"/>
    <lineage>
        <taxon>Eukaryota</taxon>
        <taxon>Fungi</taxon>
        <taxon>Dikarya</taxon>
        <taxon>Basidiomycota</taxon>
        <taxon>Agaricomycotina</taxon>
        <taxon>Agaricomycetes</taxon>
        <taxon>Agaricomycetidae</taxon>
        <taxon>Agaricales</taxon>
        <taxon>Marasmiineae</taxon>
        <taxon>Mycenaceae</taxon>
        <taxon>Mycena</taxon>
    </lineage>
</organism>
<feature type="compositionally biased region" description="Low complexity" evidence="1">
    <location>
        <begin position="1"/>
        <end position="12"/>
    </location>
</feature>
<evidence type="ECO:0000256" key="1">
    <source>
        <dbReference type="SAM" id="MobiDB-lite"/>
    </source>
</evidence>
<feature type="compositionally biased region" description="Basic and acidic residues" evidence="1">
    <location>
        <begin position="653"/>
        <end position="677"/>
    </location>
</feature>
<sequence>MTTTRRSSASSRTGKERSLTPPTTRCSARRIETVRDSIHAPIAEIEEPKEANHAGVPDPPNASTTHAEHADPAPAVAETPATTPAELPANEPQTPATVGPDVAAERPPAAGPLPQPTPTDTSPTQHGRDLEREDFPPLPSPGRDPMNDAEGNWTPVVQKKKSKGKTSPGTPQTKPHSRLLTDETAATRAETPPASDNELPLPARVEPVPLASLMTAPSRTEGENAAGESPSPKRARSNSAGDYTPRPSGTTSDFSVSRDPSTEPQPAETEPEKPHYTTADSEPPRGVFFTTPGGQGVLAGLNIESLTAHLSEERKQNFSGIDVGDRYKFYVRVSGGNGDRLRTKKLMRELLAGCCNVAPDSIIIADPNCNRTHAEPTAWLVANIPGEVAYEVVDDAILANEHITLFTYDFNPPISGYLGAMTNLDSFPPTGEGEAALLTFLRRALFDHPEVKICVDKNREAYNMEVPIDEILEEVKASLCAQHITVRDKGGLDRVYWNIYCTPTTQSYEGWKHVHGKVKQVRTAPKLPRLQANPSRQLIFNHEIDGQIYIAETGWNCQICYGTDHPTGLCQLPNNAGWPGPTSKTIAAFIDYSWKATSRMRNDLYGRRNGNDATGQTSGRNHHNDNLPPHLHSRRDTADRARGRGGRPNNRGRGRDSRGRGGKQNRRDRDLRDHYEF</sequence>
<evidence type="ECO:0000313" key="2">
    <source>
        <dbReference type="EMBL" id="CAK5271125.1"/>
    </source>
</evidence>
<feature type="compositionally biased region" description="Low complexity" evidence="1">
    <location>
        <begin position="182"/>
        <end position="194"/>
    </location>
</feature>
<keyword evidence="3" id="KW-1185">Reference proteome</keyword>
<dbReference type="Proteomes" id="UP001295794">
    <property type="component" value="Unassembled WGS sequence"/>
</dbReference>
<name>A0AAD2H960_9AGAR</name>
<feature type="compositionally biased region" description="Basic and acidic residues" evidence="1">
    <location>
        <begin position="126"/>
        <end position="135"/>
    </location>
</feature>
<gene>
    <name evidence="2" type="ORF">MYCIT1_LOCUS16016</name>
</gene>
<dbReference type="AlphaFoldDB" id="A0AAD2H960"/>
<dbReference type="EMBL" id="CAVNYO010000169">
    <property type="protein sequence ID" value="CAK5271125.1"/>
    <property type="molecule type" value="Genomic_DNA"/>
</dbReference>
<reference evidence="2" key="1">
    <citation type="submission" date="2023-11" db="EMBL/GenBank/DDBJ databases">
        <authorList>
            <person name="De Vega J J."/>
            <person name="De Vega J J."/>
        </authorList>
    </citation>
    <scope>NUCLEOTIDE SEQUENCE</scope>
</reference>
<feature type="compositionally biased region" description="Low complexity" evidence="1">
    <location>
        <begin position="72"/>
        <end position="92"/>
    </location>
</feature>
<protein>
    <submittedName>
        <fullName evidence="2">Uncharacterized protein</fullName>
    </submittedName>
</protein>
<feature type="region of interest" description="Disordered" evidence="1">
    <location>
        <begin position="603"/>
        <end position="677"/>
    </location>
</feature>
<feature type="compositionally biased region" description="Polar residues" evidence="1">
    <location>
        <begin position="237"/>
        <end position="264"/>
    </location>
</feature>
<comment type="caution">
    <text evidence="2">The sequence shown here is derived from an EMBL/GenBank/DDBJ whole genome shotgun (WGS) entry which is preliminary data.</text>
</comment>
<evidence type="ECO:0000313" key="3">
    <source>
        <dbReference type="Proteomes" id="UP001295794"/>
    </source>
</evidence>